<keyword evidence="1" id="KW-0696">RNA-directed RNA polymerase</keyword>
<dbReference type="InterPro" id="IPR008723">
    <property type="entry name" value="RNA_pol_orbivir"/>
</dbReference>
<evidence type="ECO:0000313" key="1">
    <source>
        <dbReference type="EMBL" id="APG79103.1"/>
    </source>
</evidence>
<dbReference type="Pfam" id="PF05788">
    <property type="entry name" value="Orbi_VP1"/>
    <property type="match status" value="1"/>
</dbReference>
<sequence>MDALMEDIEDIFLKEAQKVVHHTLPLLKEYNMKWSESYWIDIINKHKIRMDLGLYRECVKYSKCVIPNPRQDFLDTYMIDESHPFHKVLMGRVSETMTFGLLKTFEWFNLFANLSNGRLKELQYIAGLVSKSGGSPFKVKRGDNSVVEDIKLFYNIQNIIECCLNICDLRFSLIRPQLCLYVSKPEGFKKYELSLDTVLDEIALRVPVSPKVICSNIKRYLTFVIRTGGAYAERQATFDHGSVTHSDRATTANLKRIDFNGREFFEPFMSTTMMKETEKEGKSMLAKYRLCKLQELLDVYMYTSLIKTDPSHFVAVSSFLHRLMSVSGFGRALNFSSSPRSAEPLDEDKHGLAEEIRNIILTLDREAIAHGMVPPTGEKWIPTCIASWKSTSAGISGIKAKVIINNKPTTVRISKKTAVGAYLGPKAFTRKMLAIKTSKLKPGSVGFRDVPYKPTRAIYVIPLPTLCAQVGTTSHIVDYASTRGKNGGLVTKPIDPSHFATGSGATSGIRVFDNQDTIKASGDMGSLALGNDLSSFDAHCVNWNFRRPILRALAEAGAGRVYGPESIPQVEMLEYAFGEGHIDGSFWDNGREPIVYVEEADLGHFSGLKQYIHKEKIGSIVARYRVLAGAPVISDQEVAIFDIDRAIECGENVPHRFLRVGVRMDGHDLVYLTSEASGEKTTLTANTAATLAMQRIALRALKTTRFGKVYNPIFQKGVGDDSEWIGTLGIVKDPAIIEEAVKLLQQTYSEMGHLFSPSKTFIIPLSAEFVQTFARFGLYLHRDQIPVIASEKPRDIRNPIAFLNSFKSVLLAKLARGMNPDYAYVLYYVHFRKITELILKRHGVKKGRKEGIRLDIPYLDGMQIHVSDDTYYVTSDKPTNIREEVRVFRFSTSLCYIPTVSGGGGLNPLLMGVVHSPAFFHQFIAMYDREFQKAMYATYVFMSNQPLNDGSGAEKNTSDKENRVRLTNEFTPFSIEQIFSHGVRKNLQSTSSIDIGRMDARRVPQQIMMNGVQMEKFMHVETNFVREEYAENFLKSMKKRLTKVLSLNDEWILNFKFIFCQDLELPKEHTFWVGLCDEYDFLLRTCGLSSLGSRMYGVTDRLRMIISRDPVLKSIRTPDEIISVLDKYGVTSQLDRDIGLVILTRMGFEHSVSNAILDLRFNSQDDVLTEKTYGMFSDDFLASLNIMTRDRMRDIGFPMGMDSLGIRLLHAYGSQLQVFYTFYHEKNFKLESVNDIVSHSDRSIAQKFTQVPRTLRKVIQSRRNKAGILLALCADLANSSNS</sequence>
<keyword evidence="1" id="KW-0548">Nucleotidyltransferase</keyword>
<dbReference type="EMBL" id="KX884623">
    <property type="protein sequence ID" value="APG79103.1"/>
    <property type="molecule type" value="Genomic_RNA"/>
</dbReference>
<organism evidence="1">
    <name type="scientific">Hubei lepidoptera virus 5</name>
    <dbReference type="NCBI Taxonomy" id="1922907"/>
    <lineage>
        <taxon>Viruses</taxon>
        <taxon>Riboviria</taxon>
    </lineage>
</organism>
<dbReference type="GO" id="GO:0006351">
    <property type="term" value="P:DNA-templated transcription"/>
    <property type="evidence" value="ECO:0007669"/>
    <property type="project" value="InterPro"/>
</dbReference>
<name>A0A1L3KNY8_9VIRU</name>
<keyword evidence="1" id="KW-0808">Transferase</keyword>
<reference evidence="1" key="1">
    <citation type="journal article" date="2016" name="Nature">
        <title>Redefining the invertebrate RNA virosphere.</title>
        <authorList>
            <person name="Shi M."/>
            <person name="Lin X.D."/>
            <person name="Tian J.H."/>
            <person name="Chen L.J."/>
            <person name="Chen X."/>
            <person name="Li C.X."/>
            <person name="Qin X.C."/>
            <person name="Li J."/>
            <person name="Cao J.P."/>
            <person name="Eden J.S."/>
            <person name="Buchmann J."/>
            <person name="Wang W."/>
            <person name="Xu J."/>
            <person name="Holmes E.C."/>
            <person name="Zhang Y.Z."/>
        </authorList>
    </citation>
    <scope>NUCLEOTIDE SEQUENCE</scope>
    <source>
        <strain evidence="1">LCM63289</strain>
    </source>
</reference>
<proteinExistence type="predicted"/>
<dbReference type="GO" id="GO:0003723">
    <property type="term" value="F:RNA binding"/>
    <property type="evidence" value="ECO:0007669"/>
    <property type="project" value="InterPro"/>
</dbReference>
<protein>
    <submittedName>
        <fullName evidence="1">RNA-dependent RNA polymerase</fullName>
    </submittedName>
</protein>
<accession>A0A1L3KNY8</accession>
<dbReference type="GO" id="GO:0003968">
    <property type="term" value="F:RNA-directed RNA polymerase activity"/>
    <property type="evidence" value="ECO:0007669"/>
    <property type="project" value="UniProtKB-KW"/>
</dbReference>